<dbReference type="Proteomes" id="UP000271974">
    <property type="component" value="Unassembled WGS sequence"/>
</dbReference>
<gene>
    <name evidence="2" type="ORF">EGW08_010969</name>
</gene>
<proteinExistence type="predicted"/>
<protein>
    <submittedName>
        <fullName evidence="2">Uncharacterized protein</fullName>
    </submittedName>
</protein>
<feature type="compositionally biased region" description="Polar residues" evidence="1">
    <location>
        <begin position="44"/>
        <end position="59"/>
    </location>
</feature>
<organism evidence="2 3">
    <name type="scientific">Elysia chlorotica</name>
    <name type="common">Eastern emerald elysia</name>
    <name type="synonym">Sea slug</name>
    <dbReference type="NCBI Taxonomy" id="188477"/>
    <lineage>
        <taxon>Eukaryota</taxon>
        <taxon>Metazoa</taxon>
        <taxon>Spiralia</taxon>
        <taxon>Lophotrochozoa</taxon>
        <taxon>Mollusca</taxon>
        <taxon>Gastropoda</taxon>
        <taxon>Heterobranchia</taxon>
        <taxon>Euthyneura</taxon>
        <taxon>Panpulmonata</taxon>
        <taxon>Sacoglossa</taxon>
        <taxon>Placobranchoidea</taxon>
        <taxon>Plakobranchidae</taxon>
        <taxon>Elysia</taxon>
    </lineage>
</organism>
<feature type="region of interest" description="Disordered" evidence="1">
    <location>
        <begin position="81"/>
        <end position="116"/>
    </location>
</feature>
<comment type="caution">
    <text evidence="2">The sequence shown here is derived from an EMBL/GenBank/DDBJ whole genome shotgun (WGS) entry which is preliminary data.</text>
</comment>
<keyword evidence="3" id="KW-1185">Reference proteome</keyword>
<dbReference type="EMBL" id="RQTK01000347">
    <property type="protein sequence ID" value="RUS81265.1"/>
    <property type="molecule type" value="Genomic_DNA"/>
</dbReference>
<reference evidence="2 3" key="1">
    <citation type="submission" date="2019-01" db="EMBL/GenBank/DDBJ databases">
        <title>A draft genome assembly of the solar-powered sea slug Elysia chlorotica.</title>
        <authorList>
            <person name="Cai H."/>
            <person name="Li Q."/>
            <person name="Fang X."/>
            <person name="Li J."/>
            <person name="Curtis N.E."/>
            <person name="Altenburger A."/>
            <person name="Shibata T."/>
            <person name="Feng M."/>
            <person name="Maeda T."/>
            <person name="Schwartz J.A."/>
            <person name="Shigenobu S."/>
            <person name="Lundholm N."/>
            <person name="Nishiyama T."/>
            <person name="Yang H."/>
            <person name="Hasebe M."/>
            <person name="Li S."/>
            <person name="Pierce S.K."/>
            <person name="Wang J."/>
        </authorList>
    </citation>
    <scope>NUCLEOTIDE SEQUENCE [LARGE SCALE GENOMIC DNA]</scope>
    <source>
        <strain evidence="2">EC2010</strain>
        <tissue evidence="2">Whole organism of an adult</tissue>
    </source>
</reference>
<dbReference type="AlphaFoldDB" id="A0A433TI72"/>
<evidence type="ECO:0000256" key="1">
    <source>
        <dbReference type="SAM" id="MobiDB-lite"/>
    </source>
</evidence>
<accession>A0A433TI72</accession>
<evidence type="ECO:0000313" key="2">
    <source>
        <dbReference type="EMBL" id="RUS81265.1"/>
    </source>
</evidence>
<name>A0A433TI72_ELYCH</name>
<sequence>MDRKGASDSTSLRNRKQNMVPRVKPDKQQNLEPDIMASSPSSSTQQKVSGANSNGLNHSSEYLHTKATAHSSDDANKDIAETNLDDTLPNGTNRVAGEPHSNDAASSAEEDVSDDADTHQLLPCRKQTEDDHDLNVIVEDEGATCQRNNTTSHVAMIGPREMYGKCSRHHLIDTLVRAHLLVLMDEVLCHPANRCDLISSDFYLLGPLKRRLRGIKFEEEVIWLKKRKGYFVRLDTIFHRDAI</sequence>
<dbReference type="OrthoDB" id="10612269at2759"/>
<feature type="region of interest" description="Disordered" evidence="1">
    <location>
        <begin position="1"/>
        <end position="59"/>
    </location>
</feature>
<evidence type="ECO:0000313" key="3">
    <source>
        <dbReference type="Proteomes" id="UP000271974"/>
    </source>
</evidence>